<keyword evidence="3" id="KW-1185">Reference proteome</keyword>
<sequence length="113" mass="11041">MPLPLPLVATESVAPSAAGRITRLGARPANRAALSRAALVGTALEAGMLARLSESAFGSSAAAAGALGASTRGTTRDRPRTGRSVGTNGGCSSSSGSGSMPTTLAMARTCPRA</sequence>
<name>C7QF99_CATAD</name>
<accession>C7QF99</accession>
<feature type="region of interest" description="Disordered" evidence="1">
    <location>
        <begin position="63"/>
        <end position="113"/>
    </location>
</feature>
<evidence type="ECO:0000313" key="2">
    <source>
        <dbReference type="EMBL" id="ACU76676.1"/>
    </source>
</evidence>
<evidence type="ECO:0000256" key="1">
    <source>
        <dbReference type="SAM" id="MobiDB-lite"/>
    </source>
</evidence>
<feature type="compositionally biased region" description="Low complexity" evidence="1">
    <location>
        <begin position="63"/>
        <end position="73"/>
    </location>
</feature>
<dbReference type="KEGG" id="cai:Caci_7852"/>
<dbReference type="RefSeq" id="WP_015796401.1">
    <property type="nucleotide sequence ID" value="NC_013131.1"/>
</dbReference>
<dbReference type="EMBL" id="CP001700">
    <property type="protein sequence ID" value="ACU76676.1"/>
    <property type="molecule type" value="Genomic_DNA"/>
</dbReference>
<organism evidence="2 3">
    <name type="scientific">Catenulispora acidiphila (strain DSM 44928 / JCM 14897 / NBRC 102108 / NRRL B-24433 / ID139908)</name>
    <dbReference type="NCBI Taxonomy" id="479433"/>
    <lineage>
        <taxon>Bacteria</taxon>
        <taxon>Bacillati</taxon>
        <taxon>Actinomycetota</taxon>
        <taxon>Actinomycetes</taxon>
        <taxon>Catenulisporales</taxon>
        <taxon>Catenulisporaceae</taxon>
        <taxon>Catenulispora</taxon>
    </lineage>
</organism>
<protein>
    <submittedName>
        <fullName evidence="2">Uncharacterized protein</fullName>
    </submittedName>
</protein>
<dbReference type="InParanoid" id="C7QF99"/>
<dbReference type="AlphaFoldDB" id="C7QF99"/>
<gene>
    <name evidence="2" type="ordered locus">Caci_7852</name>
</gene>
<dbReference type="Proteomes" id="UP000000851">
    <property type="component" value="Chromosome"/>
</dbReference>
<feature type="compositionally biased region" description="Low complexity" evidence="1">
    <location>
        <begin position="82"/>
        <end position="99"/>
    </location>
</feature>
<dbReference type="HOGENOM" id="CLU_2128990_0_0_11"/>
<evidence type="ECO:0000313" key="3">
    <source>
        <dbReference type="Proteomes" id="UP000000851"/>
    </source>
</evidence>
<proteinExistence type="predicted"/>
<reference evidence="2 3" key="1">
    <citation type="journal article" date="2009" name="Stand. Genomic Sci.">
        <title>Complete genome sequence of Catenulispora acidiphila type strain (ID 139908).</title>
        <authorList>
            <person name="Copeland A."/>
            <person name="Lapidus A."/>
            <person name="Glavina Del Rio T."/>
            <person name="Nolan M."/>
            <person name="Lucas S."/>
            <person name="Chen F."/>
            <person name="Tice H."/>
            <person name="Cheng J.F."/>
            <person name="Bruce D."/>
            <person name="Goodwin L."/>
            <person name="Pitluck S."/>
            <person name="Mikhailova N."/>
            <person name="Pati A."/>
            <person name="Ivanova N."/>
            <person name="Mavromatis K."/>
            <person name="Chen A."/>
            <person name="Palaniappan K."/>
            <person name="Chain P."/>
            <person name="Land M."/>
            <person name="Hauser L."/>
            <person name="Chang Y.J."/>
            <person name="Jeffries C.D."/>
            <person name="Chertkov O."/>
            <person name="Brettin T."/>
            <person name="Detter J.C."/>
            <person name="Han C."/>
            <person name="Ali Z."/>
            <person name="Tindall B.J."/>
            <person name="Goker M."/>
            <person name="Bristow J."/>
            <person name="Eisen J.A."/>
            <person name="Markowitz V."/>
            <person name="Hugenholtz P."/>
            <person name="Kyrpides N.C."/>
            <person name="Klenk H.P."/>
        </authorList>
    </citation>
    <scope>NUCLEOTIDE SEQUENCE [LARGE SCALE GENOMIC DNA]</scope>
    <source>
        <strain evidence="3">DSM 44928 / JCM 14897 / NBRC 102108 / NRRL B-24433 / ID139908</strain>
    </source>
</reference>